<dbReference type="Pfam" id="PF02518">
    <property type="entry name" value="HATPase_c"/>
    <property type="match status" value="1"/>
</dbReference>
<dbReference type="GO" id="GO:0000160">
    <property type="term" value="P:phosphorelay signal transduction system"/>
    <property type="evidence" value="ECO:0007669"/>
    <property type="project" value="UniProtKB-KW"/>
</dbReference>
<evidence type="ECO:0000256" key="4">
    <source>
        <dbReference type="SAM" id="MobiDB-lite"/>
    </source>
</evidence>
<feature type="compositionally biased region" description="Pro residues" evidence="4">
    <location>
        <begin position="137"/>
        <end position="148"/>
    </location>
</feature>
<dbReference type="PANTHER" id="PTHR24421:SF61">
    <property type="entry name" value="OXYGEN SENSOR HISTIDINE KINASE NREB"/>
    <property type="match status" value="1"/>
</dbReference>
<dbReference type="PANTHER" id="PTHR24421">
    <property type="entry name" value="NITRATE/NITRITE SENSOR PROTEIN NARX-RELATED"/>
    <property type="match status" value="1"/>
</dbReference>
<keyword evidence="1" id="KW-0808">Transferase</keyword>
<dbReference type="InterPro" id="IPR003594">
    <property type="entry name" value="HATPase_dom"/>
</dbReference>
<keyword evidence="8" id="KW-1185">Reference proteome</keyword>
<evidence type="ECO:0000256" key="3">
    <source>
        <dbReference type="ARBA" id="ARBA00023012"/>
    </source>
</evidence>
<keyword evidence="2" id="KW-0418">Kinase</keyword>
<organism evidence="7 8">
    <name type="scientific">Bifidobacterium catulorum</name>
    <dbReference type="NCBI Taxonomy" id="1630173"/>
    <lineage>
        <taxon>Bacteria</taxon>
        <taxon>Bacillati</taxon>
        <taxon>Actinomycetota</taxon>
        <taxon>Actinomycetes</taxon>
        <taxon>Bifidobacteriales</taxon>
        <taxon>Bifidobacteriaceae</taxon>
        <taxon>Bifidobacterium</taxon>
    </lineage>
</organism>
<evidence type="ECO:0000313" key="8">
    <source>
        <dbReference type="Proteomes" id="UP000245753"/>
    </source>
</evidence>
<dbReference type="AlphaFoldDB" id="A0A2U2MRN9"/>
<evidence type="ECO:0000256" key="2">
    <source>
        <dbReference type="ARBA" id="ARBA00022777"/>
    </source>
</evidence>
<gene>
    <name evidence="7" type="ORF">DF200_07235</name>
</gene>
<keyword evidence="5" id="KW-1133">Transmembrane helix</keyword>
<comment type="caution">
    <text evidence="7">The sequence shown here is derived from an EMBL/GenBank/DDBJ whole genome shotgun (WGS) entry which is preliminary data.</text>
</comment>
<dbReference type="CDD" id="cd16917">
    <property type="entry name" value="HATPase_UhpB-NarQ-NarX-like"/>
    <property type="match status" value="1"/>
</dbReference>
<dbReference type="Gene3D" id="3.30.565.10">
    <property type="entry name" value="Histidine kinase-like ATPase, C-terminal domain"/>
    <property type="match status" value="1"/>
</dbReference>
<feature type="compositionally biased region" description="Low complexity" evidence="4">
    <location>
        <begin position="103"/>
        <end position="117"/>
    </location>
</feature>
<accession>A0A2U2MRN9</accession>
<evidence type="ECO:0000313" key="7">
    <source>
        <dbReference type="EMBL" id="PWG59511.1"/>
    </source>
</evidence>
<keyword evidence="3" id="KW-0902">Two-component regulatory system</keyword>
<feature type="domain" description="Histidine kinase/HSP90-like ATPase" evidence="6">
    <location>
        <begin position="188"/>
        <end position="275"/>
    </location>
</feature>
<feature type="transmembrane region" description="Helical" evidence="5">
    <location>
        <begin position="12"/>
        <end position="34"/>
    </location>
</feature>
<keyword evidence="5" id="KW-0812">Transmembrane</keyword>
<dbReference type="Proteomes" id="UP000245753">
    <property type="component" value="Unassembled WGS sequence"/>
</dbReference>
<keyword evidence="5" id="KW-0472">Membrane</keyword>
<proteinExistence type="predicted"/>
<dbReference type="InterPro" id="IPR036890">
    <property type="entry name" value="HATPase_C_sf"/>
</dbReference>
<feature type="region of interest" description="Disordered" evidence="4">
    <location>
        <begin position="103"/>
        <end position="151"/>
    </location>
</feature>
<dbReference type="GO" id="GO:0016301">
    <property type="term" value="F:kinase activity"/>
    <property type="evidence" value="ECO:0007669"/>
    <property type="project" value="UniProtKB-KW"/>
</dbReference>
<dbReference type="EMBL" id="QFFN01000019">
    <property type="protein sequence ID" value="PWG59511.1"/>
    <property type="molecule type" value="Genomic_DNA"/>
</dbReference>
<dbReference type="SUPFAM" id="SSF55874">
    <property type="entry name" value="ATPase domain of HSP90 chaperone/DNA topoisomerase II/histidine kinase"/>
    <property type="match status" value="1"/>
</dbReference>
<name>A0A2U2MRN9_9BIFI</name>
<feature type="compositionally biased region" description="Low complexity" evidence="4">
    <location>
        <begin position="127"/>
        <end position="136"/>
    </location>
</feature>
<dbReference type="InterPro" id="IPR050482">
    <property type="entry name" value="Sensor_HK_TwoCompSys"/>
</dbReference>
<evidence type="ECO:0000256" key="1">
    <source>
        <dbReference type="ARBA" id="ARBA00022679"/>
    </source>
</evidence>
<sequence length="276" mass="28883">MFSTVLRLVSLIQGAVAGFVMILALGVIIAPWWISLVSDLGMQRARTASEELRADIASRLHDSVLQTLALIQMQSGDATKVAALARAQERDLREWLYGDPEAAASSMGAPGPAAMPATGSVPPSEPPMKAGPGPSAAAPPPAVPPPGAREPLSRVIKRVSAGVEDAREKPIDVVVVGECPYTPNLEALLYAAVEAMNNAAKHGAAPISVYAEVGADRVQVFVRDHGGGFDVDRLPAGHLGVKESILGRMKRAGGTAEIVSRPGWGTEVRLTQPLRS</sequence>
<reference evidence="7 8" key="1">
    <citation type="journal article" date="2018" name="Int. J. Syst. Evol. Microbiol.">
        <title>Bifidobacterium catulorum sp. nov., a novel taxon from the faeces of the baby common marmoset (Callithrix jacchus).</title>
        <authorList>
            <person name="Modesto M."/>
            <person name="Michelini S."/>
            <person name="Oki K."/>
            <person name="Biavati B."/>
            <person name="Watanabe K."/>
            <person name="Mattarelli P."/>
        </authorList>
    </citation>
    <scope>NUCLEOTIDE SEQUENCE [LARGE SCALE GENOMIC DNA]</scope>
    <source>
        <strain evidence="7 8">MRM 8.19</strain>
    </source>
</reference>
<protein>
    <recommendedName>
        <fullName evidence="6">Histidine kinase/HSP90-like ATPase domain-containing protein</fullName>
    </recommendedName>
</protein>
<evidence type="ECO:0000256" key="5">
    <source>
        <dbReference type="SAM" id="Phobius"/>
    </source>
</evidence>
<evidence type="ECO:0000259" key="6">
    <source>
        <dbReference type="Pfam" id="PF02518"/>
    </source>
</evidence>
<dbReference type="Gene3D" id="1.20.5.1930">
    <property type="match status" value="1"/>
</dbReference>